<sequence length="96" mass="10741">MNFTSAMVPASPTSPTVSEKKVPHTQKDTTYTKIFVGGLPFHTTDQSLRKFFEPYGEIEEAVVITDRNSGRSKGYGFVSIIILVLFSLNINHIIFM</sequence>
<keyword evidence="7" id="KW-1185">Reference proteome</keyword>
<evidence type="ECO:0000256" key="3">
    <source>
        <dbReference type="SAM" id="MobiDB-lite"/>
    </source>
</evidence>
<keyword evidence="4" id="KW-0812">Transmembrane</keyword>
<dbReference type="STRING" id="307972.A0A2G8LA14"/>
<feature type="region of interest" description="Disordered" evidence="3">
    <location>
        <begin position="1"/>
        <end position="25"/>
    </location>
</feature>
<accession>A0A2G8LA14</accession>
<feature type="transmembrane region" description="Helical" evidence="4">
    <location>
        <begin position="75"/>
        <end position="95"/>
    </location>
</feature>
<evidence type="ECO:0000313" key="7">
    <source>
        <dbReference type="Proteomes" id="UP000230750"/>
    </source>
</evidence>
<protein>
    <submittedName>
        <fullName evidence="6">Putative RNA-binding protein 24-B-like</fullName>
    </submittedName>
</protein>
<organism evidence="6 7">
    <name type="scientific">Stichopus japonicus</name>
    <name type="common">Sea cucumber</name>
    <dbReference type="NCBI Taxonomy" id="307972"/>
    <lineage>
        <taxon>Eukaryota</taxon>
        <taxon>Metazoa</taxon>
        <taxon>Echinodermata</taxon>
        <taxon>Eleutherozoa</taxon>
        <taxon>Echinozoa</taxon>
        <taxon>Holothuroidea</taxon>
        <taxon>Aspidochirotacea</taxon>
        <taxon>Aspidochirotida</taxon>
        <taxon>Stichopodidae</taxon>
        <taxon>Apostichopus</taxon>
    </lineage>
</organism>
<dbReference type="AlphaFoldDB" id="A0A2G8LA14"/>
<reference evidence="6 7" key="1">
    <citation type="journal article" date="2017" name="PLoS Biol.">
        <title>The sea cucumber genome provides insights into morphological evolution and visceral regeneration.</title>
        <authorList>
            <person name="Zhang X."/>
            <person name="Sun L."/>
            <person name="Yuan J."/>
            <person name="Sun Y."/>
            <person name="Gao Y."/>
            <person name="Zhang L."/>
            <person name="Li S."/>
            <person name="Dai H."/>
            <person name="Hamel J.F."/>
            <person name="Liu C."/>
            <person name="Yu Y."/>
            <person name="Liu S."/>
            <person name="Lin W."/>
            <person name="Guo K."/>
            <person name="Jin S."/>
            <person name="Xu P."/>
            <person name="Storey K.B."/>
            <person name="Huan P."/>
            <person name="Zhang T."/>
            <person name="Zhou Y."/>
            <person name="Zhang J."/>
            <person name="Lin C."/>
            <person name="Li X."/>
            <person name="Xing L."/>
            <person name="Huo D."/>
            <person name="Sun M."/>
            <person name="Wang L."/>
            <person name="Mercier A."/>
            <person name="Li F."/>
            <person name="Yang H."/>
            <person name="Xiang J."/>
        </authorList>
    </citation>
    <scope>NUCLEOTIDE SEQUENCE [LARGE SCALE GENOMIC DNA]</scope>
    <source>
        <strain evidence="6">Shaxun</strain>
        <tissue evidence="6">Muscle</tissue>
    </source>
</reference>
<keyword evidence="4" id="KW-1133">Transmembrane helix</keyword>
<keyword evidence="4" id="KW-0472">Membrane</keyword>
<dbReference type="PANTHER" id="PTHR48024">
    <property type="entry name" value="GEO13361P1-RELATED"/>
    <property type="match status" value="1"/>
</dbReference>
<dbReference type="OrthoDB" id="4207594at2759"/>
<dbReference type="GO" id="GO:0005634">
    <property type="term" value="C:nucleus"/>
    <property type="evidence" value="ECO:0007669"/>
    <property type="project" value="TreeGrafter"/>
</dbReference>
<feature type="compositionally biased region" description="Polar residues" evidence="3">
    <location>
        <begin position="1"/>
        <end position="17"/>
    </location>
</feature>
<dbReference type="GO" id="GO:0005829">
    <property type="term" value="C:cytosol"/>
    <property type="evidence" value="ECO:0007669"/>
    <property type="project" value="TreeGrafter"/>
</dbReference>
<dbReference type="EMBL" id="MRZV01000153">
    <property type="protein sequence ID" value="PIK57108.1"/>
    <property type="molecule type" value="Genomic_DNA"/>
</dbReference>
<dbReference type="Proteomes" id="UP000230750">
    <property type="component" value="Unassembled WGS sequence"/>
</dbReference>
<dbReference type="PANTHER" id="PTHR48024:SF56">
    <property type="entry name" value="HETEROGENEOUS NUCLEAR RIBONUCLEOPROTEIN A0"/>
    <property type="match status" value="1"/>
</dbReference>
<dbReference type="InterPro" id="IPR012677">
    <property type="entry name" value="Nucleotide-bd_a/b_plait_sf"/>
</dbReference>
<dbReference type="InterPro" id="IPR035979">
    <property type="entry name" value="RBD_domain_sf"/>
</dbReference>
<dbReference type="SUPFAM" id="SSF54928">
    <property type="entry name" value="RNA-binding domain, RBD"/>
    <property type="match status" value="1"/>
</dbReference>
<evidence type="ECO:0000313" key="6">
    <source>
        <dbReference type="EMBL" id="PIK57108.1"/>
    </source>
</evidence>
<evidence type="ECO:0000256" key="2">
    <source>
        <dbReference type="PROSITE-ProRule" id="PRU00176"/>
    </source>
</evidence>
<feature type="domain" description="RRM" evidence="5">
    <location>
        <begin position="32"/>
        <end position="80"/>
    </location>
</feature>
<dbReference type="InterPro" id="IPR000504">
    <property type="entry name" value="RRM_dom"/>
</dbReference>
<dbReference type="GO" id="GO:0003730">
    <property type="term" value="F:mRNA 3'-UTR binding"/>
    <property type="evidence" value="ECO:0007669"/>
    <property type="project" value="TreeGrafter"/>
</dbReference>
<evidence type="ECO:0000256" key="4">
    <source>
        <dbReference type="SAM" id="Phobius"/>
    </source>
</evidence>
<gene>
    <name evidence="6" type="ORF">BSL78_05993</name>
</gene>
<dbReference type="SMART" id="SM00360">
    <property type="entry name" value="RRM"/>
    <property type="match status" value="1"/>
</dbReference>
<dbReference type="Gene3D" id="3.30.70.330">
    <property type="match status" value="1"/>
</dbReference>
<dbReference type="PROSITE" id="PS50102">
    <property type="entry name" value="RRM"/>
    <property type="match status" value="1"/>
</dbReference>
<keyword evidence="1 2" id="KW-0694">RNA-binding</keyword>
<evidence type="ECO:0000259" key="5">
    <source>
        <dbReference type="PROSITE" id="PS50102"/>
    </source>
</evidence>
<proteinExistence type="predicted"/>
<comment type="caution">
    <text evidence="6">The sequence shown here is derived from an EMBL/GenBank/DDBJ whole genome shotgun (WGS) entry which is preliminary data.</text>
</comment>
<dbReference type="InterPro" id="IPR050886">
    <property type="entry name" value="RNA-binding_reg"/>
</dbReference>
<name>A0A2G8LA14_STIJA</name>
<dbReference type="Pfam" id="PF00076">
    <property type="entry name" value="RRM_1"/>
    <property type="match status" value="1"/>
</dbReference>
<evidence type="ECO:0000256" key="1">
    <source>
        <dbReference type="ARBA" id="ARBA00022884"/>
    </source>
</evidence>